<dbReference type="Pfam" id="PF17516">
    <property type="entry name" value="ProQ_C"/>
    <property type="match status" value="1"/>
</dbReference>
<dbReference type="SUPFAM" id="SSF48657">
    <property type="entry name" value="FinO-like"/>
    <property type="match status" value="1"/>
</dbReference>
<evidence type="ECO:0000256" key="3">
    <source>
        <dbReference type="ARBA" id="ARBA00023186"/>
    </source>
</evidence>
<dbReference type="NCBIfam" id="NF003434">
    <property type="entry name" value="PRK04950.1"/>
    <property type="match status" value="1"/>
</dbReference>
<name>A0ABU4SBG1_9GAMM</name>
<proteinExistence type="inferred from homology"/>
<feature type="compositionally biased region" description="Basic and acidic residues" evidence="5">
    <location>
        <begin position="146"/>
        <end position="158"/>
    </location>
</feature>
<keyword evidence="2 4" id="KW-0694">RNA-binding</keyword>
<dbReference type="Pfam" id="PF04352">
    <property type="entry name" value="ProQ"/>
    <property type="match status" value="1"/>
</dbReference>
<dbReference type="InterPro" id="IPR035236">
    <property type="entry name" value="ProQ_C"/>
</dbReference>
<comment type="caution">
    <text evidence="7">The sequence shown here is derived from an EMBL/GenBank/DDBJ whole genome shotgun (WGS) entry which is preliminary data.</text>
</comment>
<organism evidence="7 8">
    <name type="scientific">Xenorhabdus santafensis</name>
    <dbReference type="NCBI Taxonomy" id="2582833"/>
    <lineage>
        <taxon>Bacteria</taxon>
        <taxon>Pseudomonadati</taxon>
        <taxon>Pseudomonadota</taxon>
        <taxon>Gammaproteobacteria</taxon>
        <taxon>Enterobacterales</taxon>
        <taxon>Morganellaceae</taxon>
        <taxon>Xenorhabdus</taxon>
    </lineage>
</organism>
<feature type="region of interest" description="Disordered" evidence="5">
    <location>
        <begin position="107"/>
        <end position="179"/>
    </location>
</feature>
<dbReference type="EMBL" id="VCDN01000046">
    <property type="protein sequence ID" value="MDX7988146.1"/>
    <property type="molecule type" value="Genomic_DNA"/>
</dbReference>
<accession>A0ABU4SBG1</accession>
<dbReference type="SMART" id="SM00945">
    <property type="entry name" value="ProQ"/>
    <property type="match status" value="1"/>
</dbReference>
<feature type="compositionally biased region" description="Basic and acidic residues" evidence="5">
    <location>
        <begin position="115"/>
        <end position="136"/>
    </location>
</feature>
<evidence type="ECO:0000259" key="6">
    <source>
        <dbReference type="SMART" id="SM00945"/>
    </source>
</evidence>
<reference evidence="8" key="1">
    <citation type="journal article" date="2024" name="Toxins">
        <title>Genome Sequence Analysis of Native Xenorhabdus Strains Isolated from Entomopathogenic Nematodes in Argentina.</title>
        <authorList>
            <person name="Palma L."/>
            <person name="Frizzo L."/>
            <person name="Kaiser S."/>
            <person name="Berry C."/>
            <person name="Caballero P."/>
            <person name="Bode H.B."/>
            <person name="Del Valle E.E."/>
        </authorList>
    </citation>
    <scope>NUCLEOTIDE SEQUENCE [LARGE SCALE GENOMIC DNA]</scope>
    <source>
        <strain evidence="8">12</strain>
    </source>
</reference>
<evidence type="ECO:0000313" key="8">
    <source>
        <dbReference type="Proteomes" id="UP001271890"/>
    </source>
</evidence>
<dbReference type="PANTHER" id="PTHR38106:SF1">
    <property type="entry name" value="RNA CHAPERONE PROQ"/>
    <property type="match status" value="1"/>
</dbReference>
<dbReference type="PANTHER" id="PTHR38106">
    <property type="entry name" value="RNA CHAPERONE PROQ"/>
    <property type="match status" value="1"/>
</dbReference>
<dbReference type="RefSeq" id="WP_319930553.1">
    <property type="nucleotide sequence ID" value="NZ_VCDN01000046.1"/>
</dbReference>
<keyword evidence="1 4" id="KW-0963">Cytoplasm</keyword>
<dbReference type="Gene3D" id="1.10.1710.10">
    <property type="entry name" value="ProQ/FinO domain"/>
    <property type="match status" value="1"/>
</dbReference>
<gene>
    <name evidence="4 7" type="primary">proQ</name>
    <name evidence="7" type="ORF">FE392_12525</name>
</gene>
<evidence type="ECO:0000256" key="1">
    <source>
        <dbReference type="ARBA" id="ARBA00022490"/>
    </source>
</evidence>
<dbReference type="InterPro" id="IPR023529">
    <property type="entry name" value="ProQ"/>
</dbReference>
<comment type="similarity">
    <text evidence="4">Belongs to the ProQ family.</text>
</comment>
<evidence type="ECO:0000256" key="4">
    <source>
        <dbReference type="HAMAP-Rule" id="MF_00749"/>
    </source>
</evidence>
<dbReference type="InterPro" id="IPR016103">
    <property type="entry name" value="ProQ/FinO"/>
</dbReference>
<dbReference type="HAMAP" id="MF_00749">
    <property type="entry name" value="ProQ"/>
    <property type="match status" value="1"/>
</dbReference>
<sequence>MENQPKLNSSKEVIAFLAERFPLCFVAEGEARPLKIGIFQDIVERIQGEECLSKTQLRSALRLYTSSWRYLYGVKEGAQRVDLDGNICGELEIEHIEHARQQLVEAKARVQTQRAEQRAKKRETENVSDKKSERPVSKKPAPRRQKTGDGAKRPERSQNRLQQSRKPAEKTTRPELTSVTDVSSLKVGQTIKVNVGKSIMDASVLEIAKDGVRVQLPTGLAMIVRAEHLKF</sequence>
<evidence type="ECO:0000256" key="2">
    <source>
        <dbReference type="ARBA" id="ARBA00022884"/>
    </source>
</evidence>
<comment type="subcellular location">
    <subcellularLocation>
        <location evidence="4">Cytoplasm</location>
    </subcellularLocation>
</comment>
<keyword evidence="8" id="KW-1185">Reference proteome</keyword>
<evidence type="ECO:0000256" key="5">
    <source>
        <dbReference type="SAM" id="MobiDB-lite"/>
    </source>
</evidence>
<feature type="domain" description="ProQ/FinO" evidence="6">
    <location>
        <begin position="5"/>
        <end position="119"/>
    </location>
</feature>
<comment type="function">
    <text evidence="4">RNA chaperone with significant RNA binding, RNA strand exchange and RNA duplexing activities. May regulate ProP activity through an RNA-based, post-transcriptional mechanism.</text>
</comment>
<dbReference type="InterPro" id="IPR036442">
    <property type="entry name" value="ProQ/FinO_sf"/>
</dbReference>
<keyword evidence="3 4" id="KW-0143">Chaperone</keyword>
<dbReference type="Proteomes" id="UP001271890">
    <property type="component" value="Unassembled WGS sequence"/>
</dbReference>
<protein>
    <recommendedName>
        <fullName evidence="4">RNA chaperone ProQ</fullName>
    </recommendedName>
</protein>
<evidence type="ECO:0000313" key="7">
    <source>
        <dbReference type="EMBL" id="MDX7988146.1"/>
    </source>
</evidence>